<dbReference type="InterPro" id="IPR036457">
    <property type="entry name" value="PPM-type-like_dom_sf"/>
</dbReference>
<dbReference type="PANTHER" id="PTHR13832">
    <property type="entry name" value="PROTEIN PHOSPHATASE 2C"/>
    <property type="match status" value="1"/>
</dbReference>
<accession>A0A2I0I1G5</accession>
<dbReference type="SUPFAM" id="SSF81606">
    <property type="entry name" value="PP2C-like"/>
    <property type="match status" value="1"/>
</dbReference>
<comment type="caution">
    <text evidence="3">The sequence shown here is derived from an EMBL/GenBank/DDBJ whole genome shotgun (WGS) entry which is preliminary data.</text>
</comment>
<feature type="domain" description="PPM-type phosphatase" evidence="2">
    <location>
        <begin position="72"/>
        <end position="207"/>
    </location>
</feature>
<evidence type="ECO:0000313" key="4">
    <source>
        <dbReference type="Proteomes" id="UP000233551"/>
    </source>
</evidence>
<feature type="compositionally biased region" description="Acidic residues" evidence="1">
    <location>
        <begin position="56"/>
        <end position="72"/>
    </location>
</feature>
<proteinExistence type="predicted"/>
<dbReference type="Pfam" id="PF00481">
    <property type="entry name" value="PP2C"/>
    <property type="match status" value="1"/>
</dbReference>
<dbReference type="Proteomes" id="UP000233551">
    <property type="component" value="Unassembled WGS sequence"/>
</dbReference>
<dbReference type="PROSITE" id="PS51746">
    <property type="entry name" value="PPM_2"/>
    <property type="match status" value="1"/>
</dbReference>
<gene>
    <name evidence="3" type="ORF">CRG98_041809</name>
</gene>
<protein>
    <recommendedName>
        <fullName evidence="2">PPM-type phosphatase domain-containing protein</fullName>
    </recommendedName>
</protein>
<feature type="region of interest" description="Disordered" evidence="1">
    <location>
        <begin position="1"/>
        <end position="73"/>
    </location>
</feature>
<evidence type="ECO:0000313" key="3">
    <source>
        <dbReference type="EMBL" id="PKI37798.1"/>
    </source>
</evidence>
<dbReference type="AlphaFoldDB" id="A0A2I0I1G5"/>
<evidence type="ECO:0000259" key="2">
    <source>
        <dbReference type="PROSITE" id="PS51746"/>
    </source>
</evidence>
<dbReference type="GO" id="GO:0004722">
    <property type="term" value="F:protein serine/threonine phosphatase activity"/>
    <property type="evidence" value="ECO:0007669"/>
    <property type="project" value="InterPro"/>
</dbReference>
<evidence type="ECO:0000256" key="1">
    <source>
        <dbReference type="SAM" id="MobiDB-lite"/>
    </source>
</evidence>
<name>A0A2I0I1G5_PUNGR</name>
<dbReference type="PANTHER" id="PTHR13832:SF790">
    <property type="entry name" value="PROTEIN PHOSPHATASE 2C 22-RELATED"/>
    <property type="match status" value="1"/>
</dbReference>
<dbReference type="STRING" id="22663.A0A2I0I1G5"/>
<sequence>MGALMEARQAIDPRHGRVPNPTADLDDVKYESYSEGDTTLFSEEDSSDDAFFVAGDDGEPEFDEEEEEDEGDDKAWADIGFRSSMENVYVCVDNFAHDYGFENLSGGPNTFYGVFVGHGGKHAVDFACCHLLRIILEDKDFPHEIENVISSAFLQTDAAFVEACSLDATLASETTALATTIKGRLLVMANAGDCRAVLFRLGKAIEM</sequence>
<dbReference type="CDD" id="cd00143">
    <property type="entry name" value="PP2Cc"/>
    <property type="match status" value="1"/>
</dbReference>
<reference evidence="3 4" key="1">
    <citation type="submission" date="2017-11" db="EMBL/GenBank/DDBJ databases">
        <title>De-novo sequencing of pomegranate (Punica granatum L.) genome.</title>
        <authorList>
            <person name="Akparov Z."/>
            <person name="Amiraslanov A."/>
            <person name="Hajiyeva S."/>
            <person name="Abbasov M."/>
            <person name="Kaur K."/>
            <person name="Hamwieh A."/>
            <person name="Solovyev V."/>
            <person name="Salamov A."/>
            <person name="Braich B."/>
            <person name="Kosarev P."/>
            <person name="Mahmoud A."/>
            <person name="Hajiyev E."/>
            <person name="Babayeva S."/>
            <person name="Izzatullayeva V."/>
            <person name="Mammadov A."/>
            <person name="Mammadov A."/>
            <person name="Sharifova S."/>
            <person name="Ojaghi J."/>
            <person name="Eynullazada K."/>
            <person name="Bayramov B."/>
            <person name="Abdulazimova A."/>
            <person name="Shahmuradov I."/>
        </authorList>
    </citation>
    <scope>NUCLEOTIDE SEQUENCE [LARGE SCALE GENOMIC DNA]</scope>
    <source>
        <strain evidence="4">cv. AG2017</strain>
        <tissue evidence="3">Leaf</tissue>
    </source>
</reference>
<organism evidence="3 4">
    <name type="scientific">Punica granatum</name>
    <name type="common">Pomegranate</name>
    <dbReference type="NCBI Taxonomy" id="22663"/>
    <lineage>
        <taxon>Eukaryota</taxon>
        <taxon>Viridiplantae</taxon>
        <taxon>Streptophyta</taxon>
        <taxon>Embryophyta</taxon>
        <taxon>Tracheophyta</taxon>
        <taxon>Spermatophyta</taxon>
        <taxon>Magnoliopsida</taxon>
        <taxon>eudicotyledons</taxon>
        <taxon>Gunneridae</taxon>
        <taxon>Pentapetalae</taxon>
        <taxon>rosids</taxon>
        <taxon>malvids</taxon>
        <taxon>Myrtales</taxon>
        <taxon>Lythraceae</taxon>
        <taxon>Punica</taxon>
    </lineage>
</organism>
<dbReference type="Gene3D" id="3.60.40.10">
    <property type="entry name" value="PPM-type phosphatase domain"/>
    <property type="match status" value="1"/>
</dbReference>
<keyword evidence="4" id="KW-1185">Reference proteome</keyword>
<dbReference type="InterPro" id="IPR015655">
    <property type="entry name" value="PP2C"/>
</dbReference>
<dbReference type="EMBL" id="PGOL01004304">
    <property type="protein sequence ID" value="PKI37798.1"/>
    <property type="molecule type" value="Genomic_DNA"/>
</dbReference>
<dbReference type="InterPro" id="IPR001932">
    <property type="entry name" value="PPM-type_phosphatase-like_dom"/>
</dbReference>